<keyword evidence="5 6" id="KW-0413">Isomerase</keyword>
<dbReference type="SUPFAM" id="SSF54534">
    <property type="entry name" value="FKBP-like"/>
    <property type="match status" value="1"/>
</dbReference>
<sequence length="262" mass="30301">MSEILTLSPQDLFNQVRISCQIPATVERFLHREIVTRTAKEADIKIEPNELQEAADTWRLMNQLHSVDDTWSWLHRHHISLDEFEELISANILSSKLAQHLFAHQVEPYFLEFQQDYARVAMYEIVLDDVDIARELFYALSEEEISFFEAAYQYITDTELRRKGGYKGVIYRKDLKPKISAAVLAANPPQILKPIITAEGVHLIRVEEVIESKLDETLRQSILTDLFSNWLKQQVGKFEVEINCDSSKKHNQVSTSPCKTPV</sequence>
<keyword evidence="9" id="KW-1185">Reference proteome</keyword>
<gene>
    <name evidence="8" type="ORF">BC008_20835</name>
</gene>
<dbReference type="Proteomes" id="UP000053372">
    <property type="component" value="Unassembled WGS sequence"/>
</dbReference>
<evidence type="ECO:0000256" key="4">
    <source>
        <dbReference type="ARBA" id="ARBA00023110"/>
    </source>
</evidence>
<dbReference type="PROSITE" id="PS50198">
    <property type="entry name" value="PPIC_PPIASE_2"/>
    <property type="match status" value="1"/>
</dbReference>
<evidence type="ECO:0000259" key="7">
    <source>
        <dbReference type="PROSITE" id="PS50198"/>
    </source>
</evidence>
<dbReference type="InterPro" id="IPR000297">
    <property type="entry name" value="PPIase_PpiC"/>
</dbReference>
<evidence type="ECO:0000313" key="9">
    <source>
        <dbReference type="Proteomes" id="UP000053372"/>
    </source>
</evidence>
<comment type="catalytic activity">
    <reaction evidence="1">
        <text>[protein]-peptidylproline (omega=180) = [protein]-peptidylproline (omega=0)</text>
        <dbReference type="Rhea" id="RHEA:16237"/>
        <dbReference type="Rhea" id="RHEA-COMP:10747"/>
        <dbReference type="Rhea" id="RHEA-COMP:10748"/>
        <dbReference type="ChEBI" id="CHEBI:83833"/>
        <dbReference type="ChEBI" id="CHEBI:83834"/>
        <dbReference type="EC" id="5.2.1.8"/>
    </reaction>
</comment>
<dbReference type="InterPro" id="IPR046357">
    <property type="entry name" value="PPIase_dom_sf"/>
</dbReference>
<accession>A0A0V7ZL77</accession>
<reference evidence="8 9" key="1">
    <citation type="journal article" date="2015" name="Genome Announc.">
        <title>Draft Genome of the Euendolithic (true boring) Cyanobacterium Mastigocoleus testarum strain BC008.</title>
        <authorList>
            <person name="Guida B.S."/>
            <person name="Garcia-Pichel F."/>
        </authorList>
    </citation>
    <scope>NUCLEOTIDE SEQUENCE [LARGE SCALE GENOMIC DNA]</scope>
    <source>
        <strain evidence="8 9">BC008</strain>
    </source>
</reference>
<dbReference type="AlphaFoldDB" id="A0A0V7ZL77"/>
<protein>
    <recommendedName>
        <fullName evidence="2">peptidylprolyl isomerase</fullName>
        <ecNumber evidence="2">5.2.1.8</ecNumber>
    </recommendedName>
</protein>
<name>A0A0V7ZL77_9CYAN</name>
<evidence type="ECO:0000256" key="3">
    <source>
        <dbReference type="ARBA" id="ARBA00022729"/>
    </source>
</evidence>
<evidence type="ECO:0000256" key="6">
    <source>
        <dbReference type="PROSITE-ProRule" id="PRU00278"/>
    </source>
</evidence>
<keyword evidence="3" id="KW-0732">Signal</keyword>
<dbReference type="RefSeq" id="WP_058184048.1">
    <property type="nucleotide sequence ID" value="NZ_LMTZ01000110.1"/>
</dbReference>
<evidence type="ECO:0000256" key="5">
    <source>
        <dbReference type="ARBA" id="ARBA00023235"/>
    </source>
</evidence>
<dbReference type="Gene3D" id="1.10.4030.10">
    <property type="entry name" value="Porin chaperone SurA, peptide-binding domain"/>
    <property type="match status" value="1"/>
</dbReference>
<dbReference type="Pfam" id="PF00639">
    <property type="entry name" value="Rotamase"/>
    <property type="match status" value="1"/>
</dbReference>
<dbReference type="EMBL" id="LMTZ01000110">
    <property type="protein sequence ID" value="KST65240.1"/>
    <property type="molecule type" value="Genomic_DNA"/>
</dbReference>
<evidence type="ECO:0000256" key="2">
    <source>
        <dbReference type="ARBA" id="ARBA00013194"/>
    </source>
</evidence>
<feature type="domain" description="PpiC" evidence="7">
    <location>
        <begin position="117"/>
        <end position="208"/>
    </location>
</feature>
<comment type="caution">
    <text evidence="8">The sequence shown here is derived from an EMBL/GenBank/DDBJ whole genome shotgun (WGS) entry which is preliminary data.</text>
</comment>
<dbReference type="PANTHER" id="PTHR47245">
    <property type="entry name" value="PEPTIDYLPROLYL ISOMERASE"/>
    <property type="match status" value="1"/>
</dbReference>
<dbReference type="OrthoDB" id="530022at2"/>
<dbReference type="Gene3D" id="3.10.50.40">
    <property type="match status" value="1"/>
</dbReference>
<keyword evidence="4 6" id="KW-0697">Rotamase</keyword>
<evidence type="ECO:0000313" key="8">
    <source>
        <dbReference type="EMBL" id="KST65240.1"/>
    </source>
</evidence>
<evidence type="ECO:0000256" key="1">
    <source>
        <dbReference type="ARBA" id="ARBA00000971"/>
    </source>
</evidence>
<proteinExistence type="predicted"/>
<organism evidence="8 9">
    <name type="scientific">Mastigocoleus testarum BC008</name>
    <dbReference type="NCBI Taxonomy" id="371196"/>
    <lineage>
        <taxon>Bacteria</taxon>
        <taxon>Bacillati</taxon>
        <taxon>Cyanobacteriota</taxon>
        <taxon>Cyanophyceae</taxon>
        <taxon>Nostocales</taxon>
        <taxon>Hapalosiphonaceae</taxon>
        <taxon>Mastigocoleus</taxon>
    </lineage>
</organism>
<dbReference type="GO" id="GO:0003755">
    <property type="term" value="F:peptidyl-prolyl cis-trans isomerase activity"/>
    <property type="evidence" value="ECO:0007669"/>
    <property type="project" value="UniProtKB-KW"/>
</dbReference>
<dbReference type="EC" id="5.2.1.8" evidence="2"/>
<dbReference type="InterPro" id="IPR050245">
    <property type="entry name" value="PrsA_foldase"/>
</dbReference>
<dbReference type="PANTHER" id="PTHR47245:SF1">
    <property type="entry name" value="FOLDASE PROTEIN PRSA"/>
    <property type="match status" value="1"/>
</dbReference>